<keyword evidence="1" id="KW-0175">Coiled coil</keyword>
<reference evidence="2 3" key="1">
    <citation type="submission" date="2016-04" db="EMBL/GenBank/DDBJ databases">
        <title>Complete genome sequence and analysis of deep-sea sediment isolate, Amycolatopsis sp. WP1.</title>
        <authorList>
            <person name="Wang H."/>
            <person name="Chen S."/>
            <person name="Wu Q."/>
        </authorList>
    </citation>
    <scope>NUCLEOTIDE SEQUENCE [LARGE SCALE GENOMIC DNA]</scope>
    <source>
        <strain evidence="2 3">WP1</strain>
    </source>
</reference>
<keyword evidence="3" id="KW-1185">Reference proteome</keyword>
<dbReference type="Proteomes" id="UP000250434">
    <property type="component" value="Chromosome"/>
</dbReference>
<evidence type="ECO:0000256" key="1">
    <source>
        <dbReference type="SAM" id="Coils"/>
    </source>
</evidence>
<dbReference type="EMBL" id="CP015163">
    <property type="protein sequence ID" value="AXB41665.1"/>
    <property type="molecule type" value="Genomic_DNA"/>
</dbReference>
<feature type="coiled-coil region" evidence="1">
    <location>
        <begin position="48"/>
        <end position="102"/>
    </location>
</feature>
<dbReference type="RefSeq" id="WP_113690936.1">
    <property type="nucleotide sequence ID" value="NZ_CP015163.1"/>
</dbReference>
<dbReference type="KEGG" id="aab:A4R43_03315"/>
<sequence length="205" mass="21911">MISRRWRVPVVIACGVLAAAAVGVTVWLSRDEPFEPGAPGYLDLACGLHLHQRDLNRAAIEADDAEQQLGYAVSTLFLEVGNRELNTRLQDLSNELKVALDEDNDAAFDQARARADAECGERDAFAPEPGALVEVACGIADVLEPGPGPELLLTSSLISAAAERDAQYEELDKAAARLVLDPASPLDANHPDAEEIAAFRNQCPA</sequence>
<accession>A0A344L0U1</accession>
<dbReference type="AlphaFoldDB" id="A0A344L0U1"/>
<protein>
    <submittedName>
        <fullName evidence="2">Uncharacterized protein</fullName>
    </submittedName>
</protein>
<organism evidence="2 3">
    <name type="scientific">Amycolatopsis albispora</name>
    <dbReference type="NCBI Taxonomy" id="1804986"/>
    <lineage>
        <taxon>Bacteria</taxon>
        <taxon>Bacillati</taxon>
        <taxon>Actinomycetota</taxon>
        <taxon>Actinomycetes</taxon>
        <taxon>Pseudonocardiales</taxon>
        <taxon>Pseudonocardiaceae</taxon>
        <taxon>Amycolatopsis</taxon>
    </lineage>
</organism>
<name>A0A344L0U1_9PSEU</name>
<proteinExistence type="predicted"/>
<evidence type="ECO:0000313" key="3">
    <source>
        <dbReference type="Proteomes" id="UP000250434"/>
    </source>
</evidence>
<gene>
    <name evidence="2" type="ORF">A4R43_03315</name>
</gene>
<evidence type="ECO:0000313" key="2">
    <source>
        <dbReference type="EMBL" id="AXB41665.1"/>
    </source>
</evidence>